<dbReference type="OrthoDB" id="10252405at2759"/>
<evidence type="ECO:0000256" key="2">
    <source>
        <dbReference type="SAM" id="MobiDB-lite"/>
    </source>
</evidence>
<dbReference type="PANTHER" id="PTHR12875">
    <property type="entry name" value="GOLGI TO ER TRAFFIC PROTEIN 4 HOMOLOG"/>
    <property type="match status" value="1"/>
</dbReference>
<evidence type="ECO:0000313" key="3">
    <source>
        <dbReference type="EMBL" id="CAD6189325.1"/>
    </source>
</evidence>
<protein>
    <recommendedName>
        <fullName evidence="5">Golgi to ER traffic protein 4</fullName>
    </recommendedName>
</protein>
<evidence type="ECO:0000256" key="1">
    <source>
        <dbReference type="ARBA" id="ARBA00005351"/>
    </source>
</evidence>
<name>A0A8S1H1B1_9PELO</name>
<dbReference type="PANTHER" id="PTHR12875:SF0">
    <property type="entry name" value="GOLGI TO ER TRAFFIC PROTEIN 4 HOMOLOG"/>
    <property type="match status" value="1"/>
</dbReference>
<dbReference type="Gene3D" id="1.25.40.10">
    <property type="entry name" value="Tetratricopeptide repeat domain"/>
    <property type="match status" value="1"/>
</dbReference>
<dbReference type="Proteomes" id="UP000835052">
    <property type="component" value="Unassembled WGS sequence"/>
</dbReference>
<dbReference type="Pfam" id="PF04190">
    <property type="entry name" value="GET4"/>
    <property type="match status" value="1"/>
</dbReference>
<organism evidence="3 4">
    <name type="scientific">Caenorhabditis auriculariae</name>
    <dbReference type="NCBI Taxonomy" id="2777116"/>
    <lineage>
        <taxon>Eukaryota</taxon>
        <taxon>Metazoa</taxon>
        <taxon>Ecdysozoa</taxon>
        <taxon>Nematoda</taxon>
        <taxon>Chromadorea</taxon>
        <taxon>Rhabditida</taxon>
        <taxon>Rhabditina</taxon>
        <taxon>Rhabditomorpha</taxon>
        <taxon>Rhabditoidea</taxon>
        <taxon>Rhabditidae</taxon>
        <taxon>Peloderinae</taxon>
        <taxon>Caenorhabditis</taxon>
    </lineage>
</organism>
<dbReference type="AlphaFoldDB" id="A0A8S1H1B1"/>
<comment type="similarity">
    <text evidence="1">Belongs to the GET4 family.</text>
</comment>
<feature type="region of interest" description="Disordered" evidence="2">
    <location>
        <begin position="309"/>
        <end position="357"/>
    </location>
</feature>
<dbReference type="GO" id="GO:0071818">
    <property type="term" value="C:BAT3 complex"/>
    <property type="evidence" value="ECO:0007669"/>
    <property type="project" value="TreeGrafter"/>
</dbReference>
<evidence type="ECO:0000313" key="4">
    <source>
        <dbReference type="Proteomes" id="UP000835052"/>
    </source>
</evidence>
<evidence type="ECO:0008006" key="5">
    <source>
        <dbReference type="Google" id="ProtNLM"/>
    </source>
</evidence>
<proteinExistence type="inferred from homology"/>
<dbReference type="InterPro" id="IPR007317">
    <property type="entry name" value="GET4"/>
</dbReference>
<comment type="caution">
    <text evidence="3">The sequence shown here is derived from an EMBL/GenBank/DDBJ whole genome shotgun (WGS) entry which is preliminary data.</text>
</comment>
<dbReference type="GO" id="GO:0045048">
    <property type="term" value="P:protein insertion into ER membrane"/>
    <property type="evidence" value="ECO:0007669"/>
    <property type="project" value="InterPro"/>
</dbReference>
<keyword evidence="4" id="KW-1185">Reference proteome</keyword>
<accession>A0A8S1H1B1</accession>
<sequence>MDAKTIERLREMKASNVHYDLLQFYRTKISRAIIKKDAAGAFDLYFDGFSYFYEVAENGLIVDLTNYLGDCFEKSQFEPSEQLFSLIAKVVLRFGDDNDHLPPSEDVVQALLDARQKFIDSTVRWSKKFARGNTQEHRFGFADLHSHIGDAFFEQKSLDMAHNHYLLSNDPNKLSSFLADIQKTFAPSSDADLIIARAVLQLLCLDMFPNAREVLVLYSKKTGKNIHQLPLMAFVDSLMDAVCLNNVNKLNFLLETYEEQLERDPALKSYIDKIGKFYFGFKSPSQGGFRDILKGLMGSDTTEETAKSHLAASSAAQAQYKARPTPDADLDDGFTTADEDSPPTSARGNMEIDDDLD</sequence>
<feature type="compositionally biased region" description="Acidic residues" evidence="2">
    <location>
        <begin position="328"/>
        <end position="341"/>
    </location>
</feature>
<reference evidence="3" key="1">
    <citation type="submission" date="2020-10" db="EMBL/GenBank/DDBJ databases">
        <authorList>
            <person name="Kikuchi T."/>
        </authorList>
    </citation>
    <scope>NUCLEOTIDE SEQUENCE</scope>
    <source>
        <strain evidence="3">NKZ352</strain>
    </source>
</reference>
<dbReference type="EMBL" id="CAJGYM010000010">
    <property type="protein sequence ID" value="CAD6189325.1"/>
    <property type="molecule type" value="Genomic_DNA"/>
</dbReference>
<dbReference type="InterPro" id="IPR011990">
    <property type="entry name" value="TPR-like_helical_dom_sf"/>
</dbReference>
<gene>
    <name evidence="3" type="ORF">CAUJ_LOCUS5244</name>
</gene>